<dbReference type="GO" id="GO:0005524">
    <property type="term" value="F:ATP binding"/>
    <property type="evidence" value="ECO:0007669"/>
    <property type="project" value="UniProtKB-KW"/>
</dbReference>
<dbReference type="SMART" id="SM00382">
    <property type="entry name" value="AAA"/>
    <property type="match status" value="1"/>
</dbReference>
<evidence type="ECO:0000313" key="7">
    <source>
        <dbReference type="Proteomes" id="UP000199657"/>
    </source>
</evidence>
<dbReference type="InterPro" id="IPR017871">
    <property type="entry name" value="ABC_transporter-like_CS"/>
</dbReference>
<comment type="similarity">
    <text evidence="4">Belongs to the ABC transporter superfamily. Macrolide exporter (TC 3.A.1.122) family.</text>
</comment>
<dbReference type="GO" id="GO:1902495">
    <property type="term" value="C:transmembrane transporter complex"/>
    <property type="evidence" value="ECO:0007669"/>
    <property type="project" value="UniProtKB-ARBA"/>
</dbReference>
<dbReference type="RefSeq" id="WP_091645591.1">
    <property type="nucleotide sequence ID" value="NZ_FOEG01000009.1"/>
</dbReference>
<keyword evidence="3 6" id="KW-0067">ATP-binding</keyword>
<name>A0A1H8V2T8_9GAMM</name>
<keyword evidence="1" id="KW-0813">Transport</keyword>
<sequence>MIVLDQVSRAFTEGGRSRVVLDRFSETVATGERLAVVGRSGVGKSTLLNLLGGMDVPDAGRVHIGDAELTAMNERERTLLRRHRIGFVFQFFNLIPTLTVTENLLMPLEMTGGVDTAGRQRARGLLERVGLADREEAFPDALSGGEQQRIAIARALVHAPDVLLADEPTGTLDEDTAEEVLALLDELTGQGQVTVVLVTHSMAVAHRMDRVLRLGGGTG</sequence>
<gene>
    <name evidence="6" type="ORF">SAMN04488052_109102</name>
</gene>
<dbReference type="FunFam" id="3.40.50.300:FF:000032">
    <property type="entry name" value="Export ABC transporter ATP-binding protein"/>
    <property type="match status" value="1"/>
</dbReference>
<dbReference type="CDD" id="cd03255">
    <property type="entry name" value="ABC_MJ0796_LolCDE_FtsE"/>
    <property type="match status" value="1"/>
</dbReference>
<dbReference type="PROSITE" id="PS50893">
    <property type="entry name" value="ABC_TRANSPORTER_2"/>
    <property type="match status" value="1"/>
</dbReference>
<dbReference type="PANTHER" id="PTHR24220">
    <property type="entry name" value="IMPORT ATP-BINDING PROTEIN"/>
    <property type="match status" value="1"/>
</dbReference>
<dbReference type="OrthoDB" id="66958at2"/>
<dbReference type="InterPro" id="IPR003593">
    <property type="entry name" value="AAA+_ATPase"/>
</dbReference>
<dbReference type="SUPFAM" id="SSF52540">
    <property type="entry name" value="P-loop containing nucleoside triphosphate hydrolases"/>
    <property type="match status" value="1"/>
</dbReference>
<reference evidence="6 7" key="1">
    <citation type="submission" date="2016-10" db="EMBL/GenBank/DDBJ databases">
        <authorList>
            <person name="de Groot N.N."/>
        </authorList>
    </citation>
    <scope>NUCLEOTIDE SEQUENCE [LARGE SCALE GENOMIC DNA]</scope>
    <source>
        <strain evidence="6 7">CGMCC 1.6291</strain>
    </source>
</reference>
<evidence type="ECO:0000313" key="6">
    <source>
        <dbReference type="EMBL" id="SEP09802.1"/>
    </source>
</evidence>
<keyword evidence="7" id="KW-1185">Reference proteome</keyword>
<feature type="domain" description="ABC transporter" evidence="5">
    <location>
        <begin position="2"/>
        <end position="218"/>
    </location>
</feature>
<dbReference type="Pfam" id="PF00005">
    <property type="entry name" value="ABC_tran"/>
    <property type="match status" value="1"/>
</dbReference>
<evidence type="ECO:0000256" key="1">
    <source>
        <dbReference type="ARBA" id="ARBA00022448"/>
    </source>
</evidence>
<organism evidence="6 7">
    <name type="scientific">Aquisalimonas asiatica</name>
    <dbReference type="NCBI Taxonomy" id="406100"/>
    <lineage>
        <taxon>Bacteria</taxon>
        <taxon>Pseudomonadati</taxon>
        <taxon>Pseudomonadota</taxon>
        <taxon>Gammaproteobacteria</taxon>
        <taxon>Chromatiales</taxon>
        <taxon>Ectothiorhodospiraceae</taxon>
        <taxon>Aquisalimonas</taxon>
    </lineage>
</organism>
<dbReference type="GO" id="GO:0005886">
    <property type="term" value="C:plasma membrane"/>
    <property type="evidence" value="ECO:0007669"/>
    <property type="project" value="TreeGrafter"/>
</dbReference>
<dbReference type="Gene3D" id="3.40.50.300">
    <property type="entry name" value="P-loop containing nucleotide triphosphate hydrolases"/>
    <property type="match status" value="1"/>
</dbReference>
<dbReference type="EMBL" id="FOEG01000009">
    <property type="protein sequence ID" value="SEP09802.1"/>
    <property type="molecule type" value="Genomic_DNA"/>
</dbReference>
<dbReference type="GO" id="GO:0022857">
    <property type="term" value="F:transmembrane transporter activity"/>
    <property type="evidence" value="ECO:0007669"/>
    <property type="project" value="UniProtKB-ARBA"/>
</dbReference>
<dbReference type="InterPro" id="IPR027417">
    <property type="entry name" value="P-loop_NTPase"/>
</dbReference>
<evidence type="ECO:0000256" key="2">
    <source>
        <dbReference type="ARBA" id="ARBA00022741"/>
    </source>
</evidence>
<dbReference type="PANTHER" id="PTHR24220:SF685">
    <property type="entry name" value="ABC TRANSPORTER RELATED"/>
    <property type="match status" value="1"/>
</dbReference>
<dbReference type="GO" id="GO:0016887">
    <property type="term" value="F:ATP hydrolysis activity"/>
    <property type="evidence" value="ECO:0007669"/>
    <property type="project" value="InterPro"/>
</dbReference>
<evidence type="ECO:0000259" key="5">
    <source>
        <dbReference type="PROSITE" id="PS50893"/>
    </source>
</evidence>
<dbReference type="InterPro" id="IPR003439">
    <property type="entry name" value="ABC_transporter-like_ATP-bd"/>
</dbReference>
<dbReference type="AlphaFoldDB" id="A0A1H8V2T8"/>
<keyword evidence="2" id="KW-0547">Nucleotide-binding</keyword>
<protein>
    <submittedName>
        <fullName evidence="6">Putative ABC transport system ATP-binding protein</fullName>
    </submittedName>
</protein>
<evidence type="ECO:0000256" key="4">
    <source>
        <dbReference type="ARBA" id="ARBA00038388"/>
    </source>
</evidence>
<accession>A0A1H8V2T8</accession>
<dbReference type="InterPro" id="IPR015854">
    <property type="entry name" value="ABC_transpr_LolD-like"/>
</dbReference>
<dbReference type="InterPro" id="IPR017911">
    <property type="entry name" value="MacB-like_ATP-bd"/>
</dbReference>
<dbReference type="STRING" id="406100.SAMN04488052_109102"/>
<dbReference type="Proteomes" id="UP000199657">
    <property type="component" value="Unassembled WGS sequence"/>
</dbReference>
<evidence type="ECO:0000256" key="3">
    <source>
        <dbReference type="ARBA" id="ARBA00022840"/>
    </source>
</evidence>
<dbReference type="PROSITE" id="PS00211">
    <property type="entry name" value="ABC_TRANSPORTER_1"/>
    <property type="match status" value="1"/>
</dbReference>
<proteinExistence type="inferred from homology"/>